<dbReference type="CDD" id="cd12148">
    <property type="entry name" value="fungal_TF_MHR"/>
    <property type="match status" value="1"/>
</dbReference>
<evidence type="ECO:0000256" key="1">
    <source>
        <dbReference type="ARBA" id="ARBA00004123"/>
    </source>
</evidence>
<dbReference type="OrthoDB" id="1925334at2759"/>
<accession>A0A1Y2E3B5</accession>
<comment type="caution">
    <text evidence="8">The sequence shown here is derived from an EMBL/GenBank/DDBJ whole genome shotgun (WGS) entry which is preliminary data.</text>
</comment>
<feature type="signal peptide" evidence="7">
    <location>
        <begin position="1"/>
        <end position="16"/>
    </location>
</feature>
<evidence type="ECO:0000256" key="3">
    <source>
        <dbReference type="ARBA" id="ARBA00023125"/>
    </source>
</evidence>
<dbReference type="GO" id="GO:0005634">
    <property type="term" value="C:nucleus"/>
    <property type="evidence" value="ECO:0007669"/>
    <property type="project" value="UniProtKB-SubCell"/>
</dbReference>
<evidence type="ECO:0000256" key="7">
    <source>
        <dbReference type="SAM" id="SignalP"/>
    </source>
</evidence>
<feature type="region of interest" description="Disordered" evidence="6">
    <location>
        <begin position="60"/>
        <end position="94"/>
    </location>
</feature>
<keyword evidence="3" id="KW-0238">DNA-binding</keyword>
<keyword evidence="7" id="KW-0732">Signal</keyword>
<reference evidence="8 9" key="1">
    <citation type="submission" date="2016-07" db="EMBL/GenBank/DDBJ databases">
        <title>Pervasive Adenine N6-methylation of Active Genes in Fungi.</title>
        <authorList>
            <consortium name="DOE Joint Genome Institute"/>
            <person name="Mondo S.J."/>
            <person name="Dannebaum R.O."/>
            <person name="Kuo R.C."/>
            <person name="Labutti K."/>
            <person name="Haridas S."/>
            <person name="Kuo A."/>
            <person name="Salamov A."/>
            <person name="Ahrendt S.R."/>
            <person name="Lipzen A."/>
            <person name="Sullivan W."/>
            <person name="Andreopoulos W.B."/>
            <person name="Clum A."/>
            <person name="Lindquist E."/>
            <person name="Daum C."/>
            <person name="Ramamoorthy G.K."/>
            <person name="Gryganskyi A."/>
            <person name="Culley D."/>
            <person name="Magnuson J.K."/>
            <person name="James T.Y."/>
            <person name="O'Malley M.A."/>
            <person name="Stajich J.E."/>
            <person name="Spatafora J.W."/>
            <person name="Visel A."/>
            <person name="Grigoriev I.V."/>
        </authorList>
    </citation>
    <scope>NUCLEOTIDE SEQUENCE [LARGE SCALE GENOMIC DNA]</scope>
    <source>
        <strain evidence="8 9">CBS 129021</strain>
    </source>
</reference>
<evidence type="ECO:0000256" key="4">
    <source>
        <dbReference type="ARBA" id="ARBA00023163"/>
    </source>
</evidence>
<dbReference type="EMBL" id="MCFJ01000005">
    <property type="protein sequence ID" value="ORY65999.1"/>
    <property type="molecule type" value="Genomic_DNA"/>
</dbReference>
<organism evidence="8 9">
    <name type="scientific">Pseudomassariella vexata</name>
    <dbReference type="NCBI Taxonomy" id="1141098"/>
    <lineage>
        <taxon>Eukaryota</taxon>
        <taxon>Fungi</taxon>
        <taxon>Dikarya</taxon>
        <taxon>Ascomycota</taxon>
        <taxon>Pezizomycotina</taxon>
        <taxon>Sordariomycetes</taxon>
        <taxon>Xylariomycetidae</taxon>
        <taxon>Amphisphaeriales</taxon>
        <taxon>Pseudomassariaceae</taxon>
        <taxon>Pseudomassariella</taxon>
    </lineage>
</organism>
<evidence type="ECO:0000256" key="5">
    <source>
        <dbReference type="ARBA" id="ARBA00023242"/>
    </source>
</evidence>
<proteinExistence type="predicted"/>
<dbReference type="PANTHER" id="PTHR31845:SF17">
    <property type="entry name" value="ZN(II)2CYS6 TRANSCRIPTION FACTOR (EUROFUNG)"/>
    <property type="match status" value="1"/>
</dbReference>
<evidence type="ECO:0000313" key="8">
    <source>
        <dbReference type="EMBL" id="ORY65999.1"/>
    </source>
</evidence>
<keyword evidence="2" id="KW-0805">Transcription regulation</keyword>
<keyword evidence="5" id="KW-0539">Nucleus</keyword>
<evidence type="ECO:0000313" key="9">
    <source>
        <dbReference type="Proteomes" id="UP000193689"/>
    </source>
</evidence>
<protein>
    <recommendedName>
        <fullName evidence="10">Transcription factor domain-containing protein</fullName>
    </recommendedName>
</protein>
<gene>
    <name evidence="8" type="ORF">BCR38DRAFT_170905</name>
</gene>
<dbReference type="AlphaFoldDB" id="A0A1Y2E3B5"/>
<name>A0A1Y2E3B5_9PEZI</name>
<dbReference type="GeneID" id="63770064"/>
<dbReference type="GO" id="GO:0000976">
    <property type="term" value="F:transcription cis-regulatory region binding"/>
    <property type="evidence" value="ECO:0007669"/>
    <property type="project" value="TreeGrafter"/>
</dbReference>
<comment type="subcellular location">
    <subcellularLocation>
        <location evidence="1">Nucleus</location>
    </subcellularLocation>
</comment>
<dbReference type="PANTHER" id="PTHR31845">
    <property type="entry name" value="FINGER DOMAIN PROTEIN, PUTATIVE-RELATED"/>
    <property type="match status" value="1"/>
</dbReference>
<keyword evidence="9" id="KW-1185">Reference proteome</keyword>
<dbReference type="InterPro" id="IPR051089">
    <property type="entry name" value="prtT"/>
</dbReference>
<evidence type="ECO:0000256" key="2">
    <source>
        <dbReference type="ARBA" id="ARBA00023015"/>
    </source>
</evidence>
<feature type="chain" id="PRO_5013073337" description="Transcription factor domain-containing protein" evidence="7">
    <location>
        <begin position="17"/>
        <end position="594"/>
    </location>
</feature>
<keyword evidence="4" id="KW-0804">Transcription</keyword>
<dbReference type="Proteomes" id="UP000193689">
    <property type="component" value="Unassembled WGS sequence"/>
</dbReference>
<evidence type="ECO:0008006" key="10">
    <source>
        <dbReference type="Google" id="ProtNLM"/>
    </source>
</evidence>
<dbReference type="RefSeq" id="XP_040716963.1">
    <property type="nucleotide sequence ID" value="XM_040853852.1"/>
</dbReference>
<evidence type="ECO:0000256" key="6">
    <source>
        <dbReference type="SAM" id="MobiDB-lite"/>
    </source>
</evidence>
<dbReference type="InParanoid" id="A0A1Y2E3B5"/>
<sequence>MATTWFLGLVLRQSLTWPPSYRSTEFMVQDLEMMHSGLQKVMRSLNLPPIGRLHSSRQMLNTPTSEEPTGLHQDDEIGPSCDNSPKISPEDDQDLPKVPIHSVYHLTKLSALRSPDSSEGEHAAPKRLSNSVDDFISKGMLSLEDAERLFRLYMDHLDHFMYGIGGRHKTLDALRRSSRILSVCIFTVAALHDPRSNAIYSVCSKEFRRLMAASVFSRSIDRDYLRALCIASYWLSDISWIVSGYAIRRAAEFNLTSHYRRAITEGNEEAADYVRLWYILFVCDQHLSILYQRNPTIRDDFVVQGWESFIQSPVTNDEDKRLVSQVALLNIVHKIRELFGPDTGEPVPQVYLGQIASFASQLDRWLGTWSTALKEHHNQIGSFPRKGVLLHYQFALLYLYSHVFRGLRKTSIPAYFLDSAASAVNAATAIVSMLTADADIHSALAGMPSYLNSMTAFSCMFLVKLAMIHTELVDRSMVIDLTIRLIDLYRSTAVGKWHLVHLMADGLEKVILTLRKSNIPSAQHFGHDAMPAMGIEPHDNFGDFGESMFPEDSSLVFDSNFLMDYNVTLGASQLMYMSNGPTAFETSDLSPSLL</sequence>
<dbReference type="GO" id="GO:0000981">
    <property type="term" value="F:DNA-binding transcription factor activity, RNA polymerase II-specific"/>
    <property type="evidence" value="ECO:0007669"/>
    <property type="project" value="TreeGrafter"/>
</dbReference>